<dbReference type="PATRIC" id="fig|517011.3.peg.3157"/>
<sequence>MEGWCATFGRRLAGGGASYGDIGVLHGWVGDRRPLSNSRRATVGTTLILSSSFMRSYVHVFKAFSRPYI</sequence>
<comment type="caution">
    <text evidence="1">The sequence shown here is derived from an EMBL/GenBank/DDBJ whole genome shotgun (WGS) entry which is preliminary data.</text>
</comment>
<dbReference type="EMBL" id="LDJK01000008">
    <property type="protein sequence ID" value="KRG76452.1"/>
    <property type="molecule type" value="Genomic_DNA"/>
</dbReference>
<organism evidence="1 2">
    <name type="scientific">Stenotrophomonas chelatiphaga</name>
    <dbReference type="NCBI Taxonomy" id="517011"/>
    <lineage>
        <taxon>Bacteria</taxon>
        <taxon>Pseudomonadati</taxon>
        <taxon>Pseudomonadota</taxon>
        <taxon>Gammaproteobacteria</taxon>
        <taxon>Lysobacterales</taxon>
        <taxon>Lysobacteraceae</taxon>
        <taxon>Stenotrophomonas</taxon>
    </lineage>
</organism>
<name>A0A0R0DFB3_9GAMM</name>
<dbReference type="Proteomes" id="UP000051386">
    <property type="component" value="Unassembled WGS sequence"/>
</dbReference>
<dbReference type="AlphaFoldDB" id="A0A0R0DFB3"/>
<keyword evidence="2" id="KW-1185">Reference proteome</keyword>
<gene>
    <name evidence="1" type="ORF">ABB28_03155</name>
</gene>
<accession>A0A0R0DFB3</accession>
<evidence type="ECO:0000313" key="1">
    <source>
        <dbReference type="EMBL" id="KRG76452.1"/>
    </source>
</evidence>
<proteinExistence type="predicted"/>
<evidence type="ECO:0000313" key="2">
    <source>
        <dbReference type="Proteomes" id="UP000051386"/>
    </source>
</evidence>
<reference evidence="1 2" key="1">
    <citation type="submission" date="2015-05" db="EMBL/GenBank/DDBJ databases">
        <title>Genome sequencing and analysis of members of genus Stenotrophomonas.</title>
        <authorList>
            <person name="Patil P.P."/>
            <person name="Midha S."/>
            <person name="Patil P.B."/>
        </authorList>
    </citation>
    <scope>NUCLEOTIDE SEQUENCE [LARGE SCALE GENOMIC DNA]</scope>
    <source>
        <strain evidence="1 2">DSM 21508</strain>
    </source>
</reference>
<protein>
    <submittedName>
        <fullName evidence="1">Uncharacterized protein</fullName>
    </submittedName>
</protein>